<gene>
    <name evidence="2" type="ORF">FYJ80_05595</name>
</gene>
<dbReference type="EMBL" id="VUNN01000008">
    <property type="protein sequence ID" value="MSU06252.1"/>
    <property type="molecule type" value="Genomic_DNA"/>
</dbReference>
<dbReference type="Gene3D" id="3.40.470.10">
    <property type="entry name" value="Uracil-DNA glycosylase-like domain"/>
    <property type="match status" value="1"/>
</dbReference>
<evidence type="ECO:0000313" key="3">
    <source>
        <dbReference type="Proteomes" id="UP000460549"/>
    </source>
</evidence>
<evidence type="ECO:0000259" key="1">
    <source>
        <dbReference type="Pfam" id="PF03167"/>
    </source>
</evidence>
<dbReference type="SUPFAM" id="SSF52141">
    <property type="entry name" value="Uracil-DNA glycosylase-like"/>
    <property type="match status" value="1"/>
</dbReference>
<dbReference type="Pfam" id="PF03167">
    <property type="entry name" value="UDG"/>
    <property type="match status" value="1"/>
</dbReference>
<feature type="domain" description="Uracil-DNA glycosylase-like" evidence="1">
    <location>
        <begin position="13"/>
        <end position="144"/>
    </location>
</feature>
<dbReference type="InterPro" id="IPR005122">
    <property type="entry name" value="Uracil-DNA_glycosylase-like"/>
</dbReference>
<proteinExistence type="predicted"/>
<comment type="caution">
    <text evidence="2">The sequence shown here is derived from an EMBL/GenBank/DDBJ whole genome shotgun (WGS) entry which is preliminary data.</text>
</comment>
<dbReference type="GO" id="GO:0033958">
    <property type="term" value="F:DNA-deoxyinosine glycosylase activity"/>
    <property type="evidence" value="ECO:0007669"/>
    <property type="project" value="UniProtKB-EC"/>
</dbReference>
<reference evidence="2 3" key="1">
    <citation type="submission" date="2019-08" db="EMBL/GenBank/DDBJ databases">
        <title>In-depth cultivation of the pig gut microbiome towards novel bacterial diversity and tailored functional studies.</title>
        <authorList>
            <person name="Wylensek D."/>
            <person name="Hitch T.C.A."/>
            <person name="Clavel T."/>
        </authorList>
    </citation>
    <scope>NUCLEOTIDE SEQUENCE [LARGE SCALE GENOMIC DNA]</scope>
    <source>
        <strain evidence="2 3">NM-380-WT-3C1</strain>
    </source>
</reference>
<keyword evidence="2" id="KW-0326">Glycosidase</keyword>
<dbReference type="Proteomes" id="UP000460549">
    <property type="component" value="Unassembled WGS sequence"/>
</dbReference>
<dbReference type="InterPro" id="IPR036895">
    <property type="entry name" value="Uracil-DNA_glycosylase-like_sf"/>
</dbReference>
<dbReference type="EC" id="3.2.2.15" evidence="2"/>
<evidence type="ECO:0000313" key="2">
    <source>
        <dbReference type="EMBL" id="MSU06252.1"/>
    </source>
</evidence>
<dbReference type="AlphaFoldDB" id="A0A7X2PCB2"/>
<dbReference type="RefSeq" id="WP_154425223.1">
    <property type="nucleotide sequence ID" value="NZ_JAQYPZ010000236.1"/>
</dbReference>
<dbReference type="CDD" id="cd10032">
    <property type="entry name" value="UDG-F6_HDG"/>
    <property type="match status" value="1"/>
</dbReference>
<protein>
    <submittedName>
        <fullName evidence="2">DNA-deoxyinosine glycosylase</fullName>
        <ecNumber evidence="2">3.2.2.15</ecNumber>
    </submittedName>
</protein>
<organism evidence="2 3">
    <name type="scientific">Bullifex porci</name>
    <dbReference type="NCBI Taxonomy" id="2606638"/>
    <lineage>
        <taxon>Bacteria</taxon>
        <taxon>Pseudomonadati</taxon>
        <taxon>Spirochaetota</taxon>
        <taxon>Spirochaetia</taxon>
        <taxon>Spirochaetales</taxon>
        <taxon>Spirochaetaceae</taxon>
        <taxon>Bullifex</taxon>
    </lineage>
</organism>
<name>A0A7X2PCB2_9SPIO</name>
<keyword evidence="3" id="KW-1185">Reference proteome</keyword>
<dbReference type="NCBIfam" id="TIGR04274">
    <property type="entry name" value="hypoxanDNAglyco"/>
    <property type="match status" value="1"/>
</dbReference>
<accession>A0A7X2PCB2</accession>
<keyword evidence="2" id="KW-0378">Hydrolase</keyword>
<dbReference type="InterPro" id="IPR026353">
    <property type="entry name" value="Hypoxan-DNA_Glyclase"/>
</dbReference>
<sequence length="157" mass="18199">MKRSEVKHNIEPLYDSNSRILILGSFPSVKSREIQFFYGHKNNRFWPIMEKLFNVKLNNIEEKKIFLHSNHIALWDVIGSCTIEGSDDGSIKDVKPNDITLITNSAPIERIFVNGKKAYELFLKYNKQEATLLPSTSSANASYSFDRLLEHWCVIKY</sequence>